<sequence length="267" mass="27858">MNTLTAAVASLALSGTLLSAAPPAQTSSLPEELHECARAVARCDGTLAVPLDWRNPSSERIEVAFAWIPATEHATGTILANPGGPLPALPQLPRIQQALGPVLQHQNLLVVDPRGLGKSSPLLCPGLNLSEPDTIAACAAHLGSRARFFTADQAVRDMDAVRRTLGAGPVTFYGNSYGTAYAQAYAARHSESLAAAFLDSTSVTSADGYALWPCDPALTCSTWSATGRGPAAHCRVTRAAPTRGCWRSCASTPTPRCPSSRSGAWRG</sequence>
<keyword evidence="3 6" id="KW-0378">Hydrolase</keyword>
<dbReference type="InterPro" id="IPR051601">
    <property type="entry name" value="Serine_prot/Carboxylest_S33"/>
</dbReference>
<accession>A0A931EZP8</accession>
<dbReference type="Gene3D" id="3.40.50.1820">
    <property type="entry name" value="alpha/beta hydrolase"/>
    <property type="match status" value="1"/>
</dbReference>
<dbReference type="InterPro" id="IPR000073">
    <property type="entry name" value="AB_hydrolase_1"/>
</dbReference>
<evidence type="ECO:0000256" key="1">
    <source>
        <dbReference type="ARBA" id="ARBA00010088"/>
    </source>
</evidence>
<evidence type="ECO:0000256" key="4">
    <source>
        <dbReference type="SAM" id="SignalP"/>
    </source>
</evidence>
<comment type="similarity">
    <text evidence="1">Belongs to the peptidase S33 family.</text>
</comment>
<evidence type="ECO:0000256" key="2">
    <source>
        <dbReference type="ARBA" id="ARBA00022729"/>
    </source>
</evidence>
<feature type="domain" description="AB hydrolase-1" evidence="5">
    <location>
        <begin position="96"/>
        <end position="203"/>
    </location>
</feature>
<dbReference type="Proteomes" id="UP000605361">
    <property type="component" value="Unassembled WGS sequence"/>
</dbReference>
<dbReference type="AlphaFoldDB" id="A0A931EZP8"/>
<keyword evidence="2 4" id="KW-0732">Signal</keyword>
<name>A0A931EZP8_9ACTN</name>
<dbReference type="EMBL" id="JADOGI010000013">
    <property type="protein sequence ID" value="MBF8185438.1"/>
    <property type="molecule type" value="Genomic_DNA"/>
</dbReference>
<reference evidence="6" key="1">
    <citation type="submission" date="2020-11" db="EMBL/GenBank/DDBJ databases">
        <title>Whole-genome analyses of Nonomuraea sp. K274.</title>
        <authorList>
            <person name="Veyisoglu A."/>
        </authorList>
    </citation>
    <scope>NUCLEOTIDE SEQUENCE</scope>
    <source>
        <strain evidence="6">K274</strain>
    </source>
</reference>
<dbReference type="GO" id="GO:0016787">
    <property type="term" value="F:hydrolase activity"/>
    <property type="evidence" value="ECO:0007669"/>
    <property type="project" value="UniProtKB-KW"/>
</dbReference>
<dbReference type="PANTHER" id="PTHR43248">
    <property type="entry name" value="2-SUCCINYL-6-HYDROXY-2,4-CYCLOHEXADIENE-1-CARBOXYLATE SYNTHASE"/>
    <property type="match status" value="1"/>
</dbReference>
<evidence type="ECO:0000259" key="5">
    <source>
        <dbReference type="Pfam" id="PF00561"/>
    </source>
</evidence>
<evidence type="ECO:0000313" key="6">
    <source>
        <dbReference type="EMBL" id="MBF8185438.1"/>
    </source>
</evidence>
<evidence type="ECO:0000256" key="3">
    <source>
        <dbReference type="ARBA" id="ARBA00022801"/>
    </source>
</evidence>
<dbReference type="SUPFAM" id="SSF53474">
    <property type="entry name" value="alpha/beta-Hydrolases"/>
    <property type="match status" value="1"/>
</dbReference>
<dbReference type="PANTHER" id="PTHR43248:SF29">
    <property type="entry name" value="TRIPEPTIDYL AMINOPEPTIDASE"/>
    <property type="match status" value="1"/>
</dbReference>
<evidence type="ECO:0000313" key="7">
    <source>
        <dbReference type="Proteomes" id="UP000605361"/>
    </source>
</evidence>
<gene>
    <name evidence="6" type="ORF">ITP53_06735</name>
</gene>
<feature type="chain" id="PRO_5038607658" evidence="4">
    <location>
        <begin position="21"/>
        <end position="267"/>
    </location>
</feature>
<feature type="signal peptide" evidence="4">
    <location>
        <begin position="1"/>
        <end position="20"/>
    </location>
</feature>
<protein>
    <submittedName>
        <fullName evidence="6">Alpha/beta fold hydrolase</fullName>
    </submittedName>
</protein>
<proteinExistence type="inferred from homology"/>
<dbReference type="RefSeq" id="WP_195894415.1">
    <property type="nucleotide sequence ID" value="NZ_JADOGI010000013.1"/>
</dbReference>
<keyword evidence="7" id="KW-1185">Reference proteome</keyword>
<organism evidence="6 7">
    <name type="scientific">Nonomuraea cypriaca</name>
    <dbReference type="NCBI Taxonomy" id="1187855"/>
    <lineage>
        <taxon>Bacteria</taxon>
        <taxon>Bacillati</taxon>
        <taxon>Actinomycetota</taxon>
        <taxon>Actinomycetes</taxon>
        <taxon>Streptosporangiales</taxon>
        <taxon>Streptosporangiaceae</taxon>
        <taxon>Nonomuraea</taxon>
    </lineage>
</organism>
<dbReference type="InterPro" id="IPR029058">
    <property type="entry name" value="AB_hydrolase_fold"/>
</dbReference>
<dbReference type="Pfam" id="PF00561">
    <property type="entry name" value="Abhydrolase_1"/>
    <property type="match status" value="1"/>
</dbReference>
<comment type="caution">
    <text evidence="6">The sequence shown here is derived from an EMBL/GenBank/DDBJ whole genome shotgun (WGS) entry which is preliminary data.</text>
</comment>